<dbReference type="Pfam" id="PF01522">
    <property type="entry name" value="Polysacc_deac_1"/>
    <property type="match status" value="1"/>
</dbReference>
<dbReference type="SUPFAM" id="SSF88713">
    <property type="entry name" value="Glycoside hydrolase/deacetylase"/>
    <property type="match status" value="1"/>
</dbReference>
<dbReference type="EMBL" id="SOZE01000025">
    <property type="protein sequence ID" value="TFF34921.1"/>
    <property type="molecule type" value="Genomic_DNA"/>
</dbReference>
<dbReference type="RefSeq" id="WP_133234175.1">
    <property type="nucleotide sequence ID" value="NZ_SOZE01000025.1"/>
</dbReference>
<dbReference type="PANTHER" id="PTHR10587">
    <property type="entry name" value="GLYCOSYL TRANSFERASE-RELATED"/>
    <property type="match status" value="1"/>
</dbReference>
<gene>
    <name evidence="2" type="ORF">E2R66_20335</name>
</gene>
<dbReference type="InterPro" id="IPR045235">
    <property type="entry name" value="PuuE_HpPgdA-like"/>
</dbReference>
<dbReference type="AlphaFoldDB" id="A0A4Y8S8D6"/>
<organism evidence="2 3">
    <name type="scientific">Mucilaginibacter psychrotolerans</name>
    <dbReference type="NCBI Taxonomy" id="1524096"/>
    <lineage>
        <taxon>Bacteria</taxon>
        <taxon>Pseudomonadati</taxon>
        <taxon>Bacteroidota</taxon>
        <taxon>Sphingobacteriia</taxon>
        <taxon>Sphingobacteriales</taxon>
        <taxon>Sphingobacteriaceae</taxon>
        <taxon>Mucilaginibacter</taxon>
    </lineage>
</organism>
<keyword evidence="3" id="KW-1185">Reference proteome</keyword>
<feature type="domain" description="NodB homology" evidence="1">
    <location>
        <begin position="21"/>
        <end position="84"/>
    </location>
</feature>
<name>A0A4Y8S8D6_9SPHI</name>
<comment type="caution">
    <text evidence="2">The sequence shown here is derived from an EMBL/GenBank/DDBJ whole genome shotgun (WGS) entry which is preliminary data.</text>
</comment>
<evidence type="ECO:0000259" key="1">
    <source>
        <dbReference type="Pfam" id="PF01522"/>
    </source>
</evidence>
<protein>
    <submittedName>
        <fullName evidence="2">DUF3473 domain-containing protein</fullName>
    </submittedName>
</protein>
<evidence type="ECO:0000313" key="2">
    <source>
        <dbReference type="EMBL" id="TFF34921.1"/>
    </source>
</evidence>
<dbReference type="Proteomes" id="UP000297540">
    <property type="component" value="Unassembled WGS sequence"/>
</dbReference>
<dbReference type="CDD" id="cd10941">
    <property type="entry name" value="CE4_PuuE_HpPgdA_like_2"/>
    <property type="match status" value="1"/>
</dbReference>
<dbReference type="Gene3D" id="3.20.20.370">
    <property type="entry name" value="Glycoside hydrolase/deacetylase"/>
    <property type="match status" value="1"/>
</dbReference>
<dbReference type="InterPro" id="IPR011330">
    <property type="entry name" value="Glyco_hydro/deAcase_b/a-brl"/>
</dbReference>
<dbReference type="InterPro" id="IPR050248">
    <property type="entry name" value="Polysacc_deacetylase_ArnD"/>
</dbReference>
<dbReference type="GO" id="GO:0016810">
    <property type="term" value="F:hydrolase activity, acting on carbon-nitrogen (but not peptide) bonds"/>
    <property type="evidence" value="ECO:0007669"/>
    <property type="project" value="InterPro"/>
</dbReference>
<dbReference type="GO" id="GO:0005975">
    <property type="term" value="P:carbohydrate metabolic process"/>
    <property type="evidence" value="ECO:0007669"/>
    <property type="project" value="InterPro"/>
</dbReference>
<dbReference type="InterPro" id="IPR002509">
    <property type="entry name" value="NODB_dom"/>
</dbReference>
<accession>A0A4Y8S8D6</accession>
<sequence>MILLSFDVEEFDMPFEYGKTITFEDQIAISATGTQTILAMLQRQQVKATFFCTATFALARPDLVRQIIADGHEVASHGYYHSEFEPAHLLSSKLALEAITHTPVTGYRMARMMPVDETEIHKAGYVYNSSINPTLLPGRYNNLKVSRTYFMQDGVLQLPASVSPRLRLPLFWLALHNFPLWFYKYLCRKTYQADGYLNLYYHPWEFTNLHNKARFGFPGYVSKNSGEAMLQRMEDLIVSFKQGGLPFGTISGFLEGK</sequence>
<evidence type="ECO:0000313" key="3">
    <source>
        <dbReference type="Proteomes" id="UP000297540"/>
    </source>
</evidence>
<dbReference type="PANTHER" id="PTHR10587:SF137">
    <property type="entry name" value="4-DEOXY-4-FORMAMIDO-L-ARABINOSE-PHOSPHOUNDECAPRENOL DEFORMYLASE ARND-RELATED"/>
    <property type="match status" value="1"/>
</dbReference>
<reference evidence="2 3" key="1">
    <citation type="journal article" date="2017" name="Int. J. Syst. Evol. Microbiol.">
        <title>Mucilaginibacterpsychrotolerans sp. nov., isolated from peatlands.</title>
        <authorList>
            <person name="Deng Y."/>
            <person name="Shen L."/>
            <person name="Xu B."/>
            <person name="Liu Y."/>
            <person name="Gu Z."/>
            <person name="Liu H."/>
            <person name="Zhou Y."/>
        </authorList>
    </citation>
    <scope>NUCLEOTIDE SEQUENCE [LARGE SCALE GENOMIC DNA]</scope>
    <source>
        <strain evidence="2 3">NH7-4</strain>
    </source>
</reference>
<dbReference type="OrthoDB" id="9806342at2"/>
<proteinExistence type="predicted"/>